<accession>A0ABW0NUE1</accession>
<comment type="caution">
    <text evidence="1">The sequence shown here is derived from an EMBL/GenBank/DDBJ whole genome shotgun (WGS) entry which is preliminary data.</text>
</comment>
<dbReference type="Pfam" id="PF00300">
    <property type="entry name" value="His_Phos_1"/>
    <property type="match status" value="1"/>
</dbReference>
<keyword evidence="2" id="KW-1185">Reference proteome</keyword>
<name>A0ABW0NUE1_9MICO</name>
<dbReference type="PANTHER" id="PTHR48100:SF59">
    <property type="entry name" value="ADENOSYLCOBALAMIN_ALPHA-RIBAZOLE PHOSPHATASE"/>
    <property type="match status" value="1"/>
</dbReference>
<dbReference type="PANTHER" id="PTHR48100">
    <property type="entry name" value="BROAD-SPECIFICITY PHOSPHATASE YOR283W-RELATED"/>
    <property type="match status" value="1"/>
</dbReference>
<evidence type="ECO:0000313" key="1">
    <source>
        <dbReference type="EMBL" id="MFC5503561.1"/>
    </source>
</evidence>
<dbReference type="Proteomes" id="UP001596039">
    <property type="component" value="Unassembled WGS sequence"/>
</dbReference>
<dbReference type="CDD" id="cd07067">
    <property type="entry name" value="HP_PGM_like"/>
    <property type="match status" value="1"/>
</dbReference>
<protein>
    <submittedName>
        <fullName evidence="1">Histidine phosphatase family protein</fullName>
    </submittedName>
</protein>
<dbReference type="RefSeq" id="WP_386741292.1">
    <property type="nucleotide sequence ID" value="NZ_JBHSMG010000006.1"/>
</dbReference>
<organism evidence="1 2">
    <name type="scientific">Lysinimonas soli</name>
    <dbReference type="NCBI Taxonomy" id="1074233"/>
    <lineage>
        <taxon>Bacteria</taxon>
        <taxon>Bacillati</taxon>
        <taxon>Actinomycetota</taxon>
        <taxon>Actinomycetes</taxon>
        <taxon>Micrococcales</taxon>
        <taxon>Microbacteriaceae</taxon>
        <taxon>Lysinimonas</taxon>
    </lineage>
</organism>
<dbReference type="SMART" id="SM00855">
    <property type="entry name" value="PGAM"/>
    <property type="match status" value="1"/>
</dbReference>
<dbReference type="InterPro" id="IPR013078">
    <property type="entry name" value="His_Pase_superF_clade-1"/>
</dbReference>
<dbReference type="InterPro" id="IPR029033">
    <property type="entry name" value="His_PPase_superfam"/>
</dbReference>
<dbReference type="SUPFAM" id="SSF53254">
    <property type="entry name" value="Phosphoglycerate mutase-like"/>
    <property type="match status" value="1"/>
</dbReference>
<reference evidence="2" key="1">
    <citation type="journal article" date="2019" name="Int. J. Syst. Evol. Microbiol.">
        <title>The Global Catalogue of Microorganisms (GCM) 10K type strain sequencing project: providing services to taxonomists for standard genome sequencing and annotation.</title>
        <authorList>
            <consortium name="The Broad Institute Genomics Platform"/>
            <consortium name="The Broad Institute Genome Sequencing Center for Infectious Disease"/>
            <person name="Wu L."/>
            <person name="Ma J."/>
        </authorList>
    </citation>
    <scope>NUCLEOTIDE SEQUENCE [LARGE SCALE GENOMIC DNA]</scope>
    <source>
        <strain evidence="2">CGMCC 4.6997</strain>
    </source>
</reference>
<gene>
    <name evidence="1" type="ORF">ACFPJ4_15035</name>
</gene>
<dbReference type="InterPro" id="IPR050275">
    <property type="entry name" value="PGM_Phosphatase"/>
</dbReference>
<dbReference type="EMBL" id="JBHSMG010000006">
    <property type="protein sequence ID" value="MFC5503561.1"/>
    <property type="molecule type" value="Genomic_DNA"/>
</dbReference>
<dbReference type="Gene3D" id="3.40.50.1240">
    <property type="entry name" value="Phosphoglycerate mutase-like"/>
    <property type="match status" value="1"/>
</dbReference>
<proteinExistence type="predicted"/>
<sequence length="208" mass="22490">MTFAFIRHGQTDWNRDDKLQGSSDIPLNATGREQAHEAARILADGTWQAVVSSPLLRARETAEIIARDLGLELGPSYTELVERDYGPLEGSPSSETMARWPNRQYPGAETIHSVVSRGLAGLARIAADYPDRDVVIVCHGTIIRYTLAALAGRPVEGIRNGSISTFRLDGDRWEVLTVNGAPLLPPTPEELDAWAGAAPVVDPRGIAG</sequence>
<evidence type="ECO:0000313" key="2">
    <source>
        <dbReference type="Proteomes" id="UP001596039"/>
    </source>
</evidence>